<gene>
    <name evidence="1" type="ORF">ARALYDRAFT_674065</name>
</gene>
<dbReference type="Proteomes" id="UP000008694">
    <property type="component" value="Unassembled WGS sequence"/>
</dbReference>
<sequence length="75" mass="8159">MILHDGFKPKPYSLTPSRLVSFSMLSLHTEKPSAKKGGGTATCCQEPMPETSFPSTKAKKRLLDSLSLGCSMLRT</sequence>
<accession>D7L0Z5</accession>
<evidence type="ECO:0000313" key="1">
    <source>
        <dbReference type="EMBL" id="EFH62158.1"/>
    </source>
</evidence>
<protein>
    <submittedName>
        <fullName evidence="1">Predicted protein</fullName>
    </submittedName>
</protein>
<reference evidence="2" key="1">
    <citation type="journal article" date="2011" name="Nat. Genet.">
        <title>The Arabidopsis lyrata genome sequence and the basis of rapid genome size change.</title>
        <authorList>
            <person name="Hu T.T."/>
            <person name="Pattyn P."/>
            <person name="Bakker E.G."/>
            <person name="Cao J."/>
            <person name="Cheng J.-F."/>
            <person name="Clark R.M."/>
            <person name="Fahlgren N."/>
            <person name="Fawcett J.A."/>
            <person name="Grimwood J."/>
            <person name="Gundlach H."/>
            <person name="Haberer G."/>
            <person name="Hollister J.D."/>
            <person name="Ossowski S."/>
            <person name="Ottilar R.P."/>
            <person name="Salamov A.A."/>
            <person name="Schneeberger K."/>
            <person name="Spannagl M."/>
            <person name="Wang X."/>
            <person name="Yang L."/>
            <person name="Nasrallah M.E."/>
            <person name="Bergelson J."/>
            <person name="Carrington J.C."/>
            <person name="Gaut B.S."/>
            <person name="Schmutz J."/>
            <person name="Mayer K.F.X."/>
            <person name="Van de Peer Y."/>
            <person name="Grigoriev I.V."/>
            <person name="Nordborg M."/>
            <person name="Weigel D."/>
            <person name="Guo Y.-L."/>
        </authorList>
    </citation>
    <scope>NUCLEOTIDE SEQUENCE [LARGE SCALE GENOMIC DNA]</scope>
    <source>
        <strain evidence="2">cv. MN47</strain>
    </source>
</reference>
<proteinExistence type="predicted"/>
<organism evidence="2">
    <name type="scientific">Arabidopsis lyrata subsp. lyrata</name>
    <name type="common">Lyre-leaved rock-cress</name>
    <dbReference type="NCBI Taxonomy" id="81972"/>
    <lineage>
        <taxon>Eukaryota</taxon>
        <taxon>Viridiplantae</taxon>
        <taxon>Streptophyta</taxon>
        <taxon>Embryophyta</taxon>
        <taxon>Tracheophyta</taxon>
        <taxon>Spermatophyta</taxon>
        <taxon>Magnoliopsida</taxon>
        <taxon>eudicotyledons</taxon>
        <taxon>Gunneridae</taxon>
        <taxon>Pentapetalae</taxon>
        <taxon>rosids</taxon>
        <taxon>malvids</taxon>
        <taxon>Brassicales</taxon>
        <taxon>Brassicaceae</taxon>
        <taxon>Camelineae</taxon>
        <taxon>Arabidopsis</taxon>
    </lineage>
</organism>
<evidence type="ECO:0000313" key="2">
    <source>
        <dbReference type="Proteomes" id="UP000008694"/>
    </source>
</evidence>
<name>D7L0Z5_ARALL</name>
<dbReference type="AlphaFoldDB" id="D7L0Z5"/>
<dbReference type="EMBL" id="GL348715">
    <property type="protein sequence ID" value="EFH62158.1"/>
    <property type="molecule type" value="Genomic_DNA"/>
</dbReference>
<dbReference type="Gramene" id="Al_scaffold_0003_3262">
    <property type="protein sequence ID" value="Al_scaffold_0003_3262"/>
    <property type="gene ID" value="Al_scaffold_0003_3262"/>
</dbReference>
<keyword evidence="2" id="KW-1185">Reference proteome</keyword>
<dbReference type="HOGENOM" id="CLU_2674450_0_0_1"/>